<dbReference type="AlphaFoldDB" id="A0A2S6CM32"/>
<proteinExistence type="predicted"/>
<dbReference type="PANTHER" id="PTHR42085">
    <property type="entry name" value="F-BOX DOMAIN-CONTAINING PROTEIN"/>
    <property type="match status" value="1"/>
</dbReference>
<dbReference type="InterPro" id="IPR038883">
    <property type="entry name" value="AN11006-like"/>
</dbReference>
<dbReference type="EMBL" id="PNEN01000211">
    <property type="protein sequence ID" value="PPJ60798.1"/>
    <property type="molecule type" value="Genomic_DNA"/>
</dbReference>
<organism evidence="1 2">
    <name type="scientific">Cercospora berteroae</name>
    <dbReference type="NCBI Taxonomy" id="357750"/>
    <lineage>
        <taxon>Eukaryota</taxon>
        <taxon>Fungi</taxon>
        <taxon>Dikarya</taxon>
        <taxon>Ascomycota</taxon>
        <taxon>Pezizomycotina</taxon>
        <taxon>Dothideomycetes</taxon>
        <taxon>Dothideomycetidae</taxon>
        <taxon>Mycosphaerellales</taxon>
        <taxon>Mycosphaerellaceae</taxon>
        <taxon>Cercospora</taxon>
    </lineage>
</organism>
<accession>A0A2S6CM32</accession>
<comment type="caution">
    <text evidence="1">The sequence shown here is derived from an EMBL/GenBank/DDBJ whole genome shotgun (WGS) entry which is preliminary data.</text>
</comment>
<sequence length="207" mass="23257">MEASRLGKLAPELRNRIWEYAVAQDEPIKLSVFVVPDRVRCKPQSPNITWVFKTCKQIHEECATMFYANNTFIVESDDFGTCSESSLTMLATQDGPKIQDLSLQGLAALSLPIDAPLDRHMYSQDLADEVQGLDSNKLLALAPNLRHLSWFAIICEGVTIKIDLRNYWDSLRTIVAAARERVANFRQAGKYELAQQLEGVLNALEAD</sequence>
<dbReference type="OrthoDB" id="5413827at2759"/>
<dbReference type="Proteomes" id="UP000237631">
    <property type="component" value="Unassembled WGS sequence"/>
</dbReference>
<dbReference type="PANTHER" id="PTHR42085:SF1">
    <property type="entry name" value="F-BOX DOMAIN-CONTAINING PROTEIN"/>
    <property type="match status" value="1"/>
</dbReference>
<name>A0A2S6CM32_9PEZI</name>
<protein>
    <submittedName>
        <fullName evidence="1">Uncharacterized protein</fullName>
    </submittedName>
</protein>
<keyword evidence="2" id="KW-1185">Reference proteome</keyword>
<evidence type="ECO:0000313" key="2">
    <source>
        <dbReference type="Proteomes" id="UP000237631"/>
    </source>
</evidence>
<reference evidence="2" key="1">
    <citation type="journal article" date="2017" name="bioRxiv">
        <title>Conservation of a gene cluster reveals novel cercosporin biosynthetic mechanisms and extends production to the genus Colletotrichum.</title>
        <authorList>
            <person name="de Jonge R."/>
            <person name="Ebert M.K."/>
            <person name="Huitt-Roehl C.R."/>
            <person name="Pal P."/>
            <person name="Suttle J.C."/>
            <person name="Spanner R.E."/>
            <person name="Neubauer J.D."/>
            <person name="Jurick W.M.II."/>
            <person name="Stott K.A."/>
            <person name="Secor G.A."/>
            <person name="Thomma B.P.H.J."/>
            <person name="Van de Peer Y."/>
            <person name="Townsend C.A."/>
            <person name="Bolton M.D."/>
        </authorList>
    </citation>
    <scope>NUCLEOTIDE SEQUENCE [LARGE SCALE GENOMIC DNA]</scope>
    <source>
        <strain evidence="2">CBS538.71</strain>
    </source>
</reference>
<evidence type="ECO:0000313" key="1">
    <source>
        <dbReference type="EMBL" id="PPJ60798.1"/>
    </source>
</evidence>
<gene>
    <name evidence="1" type="ORF">CBER1_02307</name>
</gene>